<feature type="compositionally biased region" description="Basic and acidic residues" evidence="1">
    <location>
        <begin position="504"/>
        <end position="515"/>
    </location>
</feature>
<feature type="compositionally biased region" description="Polar residues" evidence="1">
    <location>
        <begin position="15"/>
        <end position="26"/>
    </location>
</feature>
<feature type="compositionally biased region" description="Low complexity" evidence="1">
    <location>
        <begin position="1386"/>
        <end position="1398"/>
    </location>
</feature>
<feature type="compositionally biased region" description="Polar residues" evidence="1">
    <location>
        <begin position="1503"/>
        <end position="1542"/>
    </location>
</feature>
<feature type="compositionally biased region" description="Low complexity" evidence="1">
    <location>
        <begin position="584"/>
        <end position="599"/>
    </location>
</feature>
<dbReference type="eggNOG" id="ENOG502RA0T">
    <property type="taxonomic scope" value="Eukaryota"/>
</dbReference>
<feature type="region of interest" description="Disordered" evidence="1">
    <location>
        <begin position="160"/>
        <end position="348"/>
    </location>
</feature>
<reference evidence="3" key="1">
    <citation type="journal article" date="2014" name="Genome Announc.">
        <title>Draft genome sequence of the formaldehyde-resistant fungus Byssochlamys spectabilis No. 5 (anamorph Paecilomyces variotii No. 5) (NBRC109023).</title>
        <authorList>
            <person name="Oka T."/>
            <person name="Ekino K."/>
            <person name="Fukuda K."/>
            <person name="Nomura Y."/>
        </authorList>
    </citation>
    <scope>NUCLEOTIDE SEQUENCE [LARGE SCALE GENOMIC DNA]</scope>
    <source>
        <strain evidence="3">No. 5 / NBRC 109023</strain>
    </source>
</reference>
<keyword evidence="3" id="KW-1185">Reference proteome</keyword>
<evidence type="ECO:0000313" key="2">
    <source>
        <dbReference type="EMBL" id="GAD99746.1"/>
    </source>
</evidence>
<feature type="region of interest" description="Disordered" evidence="1">
    <location>
        <begin position="564"/>
        <end position="621"/>
    </location>
</feature>
<feature type="region of interest" description="Disordered" evidence="1">
    <location>
        <begin position="1171"/>
        <end position="1197"/>
    </location>
</feature>
<feature type="region of interest" description="Disordered" evidence="1">
    <location>
        <begin position="698"/>
        <end position="826"/>
    </location>
</feature>
<accession>V5GCF9</accession>
<feature type="compositionally biased region" description="Polar residues" evidence="1">
    <location>
        <begin position="1399"/>
        <end position="1414"/>
    </location>
</feature>
<feature type="compositionally biased region" description="Polar residues" evidence="1">
    <location>
        <begin position="334"/>
        <end position="348"/>
    </location>
</feature>
<feature type="compositionally biased region" description="Basic and acidic residues" evidence="1">
    <location>
        <begin position="164"/>
        <end position="185"/>
    </location>
</feature>
<dbReference type="OrthoDB" id="5382102at2759"/>
<feature type="compositionally biased region" description="Basic and acidic residues" evidence="1">
    <location>
        <begin position="232"/>
        <end position="241"/>
    </location>
</feature>
<dbReference type="EMBL" id="BAUL01000317">
    <property type="protein sequence ID" value="GAD99746.1"/>
    <property type="molecule type" value="Genomic_DNA"/>
</dbReference>
<feature type="region of interest" description="Disordered" evidence="1">
    <location>
        <begin position="374"/>
        <end position="419"/>
    </location>
</feature>
<gene>
    <name evidence="2" type="ORF">PVAR5_8472</name>
</gene>
<dbReference type="Gene3D" id="3.60.15.10">
    <property type="entry name" value="Ribonuclease Z/Hydroxyacylglutathione hydrolase-like"/>
    <property type="match status" value="1"/>
</dbReference>
<feature type="compositionally biased region" description="Low complexity" evidence="1">
    <location>
        <begin position="313"/>
        <end position="327"/>
    </location>
</feature>
<feature type="compositionally biased region" description="Basic and acidic residues" evidence="1">
    <location>
        <begin position="855"/>
        <end position="875"/>
    </location>
</feature>
<protein>
    <recommendedName>
        <fullName evidence="4">Metallo-beta-lactamase domain-containing protein</fullName>
    </recommendedName>
</protein>
<sequence>MGVDTRRPMLPAPTESITGGSATGTDLATDVSRRTDKTSYSIPDDGSPITISTRRKSHNRDKDESNKLTRSSHQSQTSLLIEYFEGGKGTTNLHSRPSVRVRVTPSAARKLRDQTDHIQITESGGSRKPVYTRRISLGNPSKQKQLPEAAIDDQSISSYNSAADEGHTAPRRLPLEIEFVDRDQTSEASNISRDARYMQPTSDISSMPADSLLDGPPAQTPRRKRSQSLNREGAREPDDLLKAPSRRRSRSLSRERIAHKVAEKLNNQPREASSHHSKRSQRSMSRADSKEFLEADSKSPRRKLQKSREDNIPASPESSLLSASAVSSRRKSGDQYSFRSGTSRSSINNPKLLETVEDAIRRLILPELKELKKDQKVTSNTSKFEREMSASMGASRGSGSSTSRDELGRRLSKHASAPDVKNPTVILHKDSKDEGIILSDDRSTEHEEHEKGNDVTSPSDKIYIKGARPDLREEEKIRRQRSKGLRDAEAAGIVGTALTTAALKHHDSQSSMDRRERRKRRSRGHSREPSFNETELVFQKHNVAPMPMRSEIDSELTRESILSQRTEGTATPRQGVEVRQLSHSSPRGAGSAGSSTPTRRTPRGGRRLGTYHSNMSNGDLSIHSASERDLHETSHSSLADSDSGTAGAIAAAAAANLLDDHHPHEAEPDYSDQRALSPIQSVASDNNDTERGGEWHFETAEHGEPRLSIDSLSSAPSTSLARSKRLAEANFEKGDETQDRYDEAGVELGYEEESPREPTDGRWEEPSETDDDEYHRSTARPSADDIRIDEKRMTNYTDDSFDTSYVDKATEGRQVSDGAASKPEYVHPPVAVESAVASLLDPSVLSGTRSGVESPNRRWTESPKIGGDTDRDLYGSDRGSPLKQRQDAATSDETSFPKRMGVTSPPQSVAQSFEDEDEVEQPRGDTTGVTDAESPMHEAENIPDSESEINTNPSIIQGPISGVPHDNRDHWPYNPTPPKSQGDHYSADRDFDNNMAEVGMGFADQTGYDTYYQSPYGNSYGQDYMAGNMYSTPPGAKDEGYISAANPRSPSIATPEQKDKEYASLFDNSPDDMFTPGHQRQISGYSHGIPSPLYDSATGRGIEAIQSKDIVALMDHLTVRDAQRNARDTEILVTLVRSAAEMRTSFEEMKRFIAAQDGIIMESNEKQHERTHRIIGGPRPLPPSGSRSRQLAVEDGEDLRSKRRNVFKRALKGLSLKSSNDLTKIEDMLMQLLDEVEALRAAQEGRNSGAVPQPASVGSTEHGPSSYQDGYEPEGQAGTSSTGDQSGYLSNSSRPIPESHGASGRRGSENRVSTVPEVDEEFDIGSKHDRESSGRRFSSDDRYSIREERGNSAPLSSPPQMPVASGALSNETSPKTNEKSKKHKSSSSSFFPKISRWSKTTASSMGDNIRNTIQPGRKERPFSDASRSGSDLVNGPYNTADYYDPNGDDRIRSTYTLDEGRRQENRPPSPLIPSQVSENPKYQAHRDSLDLQHPQPRQGPTGRFQSQLESEAQNFTPISPNSEAWGSNPSLLHPGQTQNRFSYGSRLSPISDAGYSEQGSLSEKQNAPPRPPKIKDDGPLVPQRPPKVKEDEQQPSYADRVVSRGSSMRSSPPQRKPTGPRPITGSGQYSPGNARRHRQSWTTLRTLQQSEQYHNEFVMDKNHSGLISIYTVPKVGIGQRAILCCTARGNILWDCITYIDDETIKRIKDLGGLRAIVISHPHYFSTCLHWAEAFGCKVFLSKEDEEWIMRRGPEQVLWADDRLFLLDHSLDGPSDIIAIKTGGHFPGSSVLWWGSAEKLLVADTIMVVPSGVYHTDRLPGTASFSFMWSYPNFIPLPPDEVHNIWKAIKDFEFEDAHGAFVGQDTRGDSRKRVLDSAKLIVKSMGYADHAIHAEQA</sequence>
<dbReference type="InterPro" id="IPR036866">
    <property type="entry name" value="RibonucZ/Hydroxyglut_hydro"/>
</dbReference>
<feature type="compositionally biased region" description="Low complexity" evidence="1">
    <location>
        <begin position="389"/>
        <end position="402"/>
    </location>
</feature>
<comment type="caution">
    <text evidence="2">The sequence shown here is derived from an EMBL/GenBank/DDBJ whole genome shotgun (WGS) entry which is preliminary data.</text>
</comment>
<feature type="compositionally biased region" description="Polar residues" evidence="1">
    <location>
        <begin position="1256"/>
        <end position="1268"/>
    </location>
</feature>
<name>V5GCF9_BYSSN</name>
<feature type="compositionally biased region" description="Basic and acidic residues" evidence="1">
    <location>
        <begin position="1324"/>
        <end position="1350"/>
    </location>
</feature>
<dbReference type="PANTHER" id="PTHR42105:SF1">
    <property type="entry name" value="TRANSALDOLASE"/>
    <property type="match status" value="1"/>
</dbReference>
<feature type="compositionally biased region" description="Basic and acidic residues" evidence="1">
    <location>
        <begin position="1447"/>
        <end position="1465"/>
    </location>
</feature>
<evidence type="ECO:0000313" key="3">
    <source>
        <dbReference type="Proteomes" id="UP000018001"/>
    </source>
</evidence>
<feature type="compositionally biased region" description="Basic and acidic residues" evidence="1">
    <location>
        <begin position="725"/>
        <end position="743"/>
    </location>
</feature>
<feature type="compositionally biased region" description="Basic and acidic residues" evidence="1">
    <location>
        <begin position="782"/>
        <end position="793"/>
    </location>
</feature>
<feature type="region of interest" description="Disordered" evidence="1">
    <location>
        <begin position="1"/>
        <end position="75"/>
    </location>
</feature>
<dbReference type="PANTHER" id="PTHR42105">
    <property type="entry name" value="DIM2-ASSOCIATED PROTEIN 1"/>
    <property type="match status" value="1"/>
</dbReference>
<dbReference type="SUPFAM" id="SSF56281">
    <property type="entry name" value="Metallo-hydrolase/oxidoreductase"/>
    <property type="match status" value="1"/>
</dbReference>
<feature type="compositionally biased region" description="Basic and acidic residues" evidence="1">
    <location>
        <begin position="753"/>
        <end position="765"/>
    </location>
</feature>
<feature type="region of interest" description="Disordered" evidence="1">
    <location>
        <begin position="439"/>
        <end position="545"/>
    </location>
</feature>
<feature type="compositionally biased region" description="Basic and acidic residues" evidence="1">
    <location>
        <begin position="698"/>
        <end position="707"/>
    </location>
</feature>
<feature type="compositionally biased region" description="Basic and acidic residues" evidence="1">
    <location>
        <begin position="439"/>
        <end position="453"/>
    </location>
</feature>
<dbReference type="Proteomes" id="UP000018001">
    <property type="component" value="Unassembled WGS sequence"/>
</dbReference>
<feature type="compositionally biased region" description="Basic and acidic residues" evidence="1">
    <location>
        <begin position="252"/>
        <end position="263"/>
    </location>
</feature>
<feature type="region of interest" description="Disordered" evidence="1">
    <location>
        <begin position="1243"/>
        <end position="1639"/>
    </location>
</feature>
<evidence type="ECO:0000256" key="1">
    <source>
        <dbReference type="SAM" id="MobiDB-lite"/>
    </source>
</evidence>
<dbReference type="InParanoid" id="V5GCF9"/>
<feature type="compositionally biased region" description="Polar residues" evidence="1">
    <location>
        <begin position="1277"/>
        <end position="1294"/>
    </location>
</feature>
<evidence type="ECO:0008006" key="4">
    <source>
        <dbReference type="Google" id="ProtNLM"/>
    </source>
</evidence>
<dbReference type="HOGENOM" id="CLU_003025_0_0_1"/>
<feature type="compositionally biased region" description="Basic and acidic residues" evidence="1">
    <location>
        <begin position="285"/>
        <end position="299"/>
    </location>
</feature>
<feature type="compositionally biased region" description="Polar residues" evidence="1">
    <location>
        <begin position="710"/>
        <end position="721"/>
    </location>
</feature>
<organism evidence="2 3">
    <name type="scientific">Byssochlamys spectabilis (strain No. 5 / NBRC 109023)</name>
    <name type="common">Paecilomyces variotii</name>
    <dbReference type="NCBI Taxonomy" id="1356009"/>
    <lineage>
        <taxon>Eukaryota</taxon>
        <taxon>Fungi</taxon>
        <taxon>Dikarya</taxon>
        <taxon>Ascomycota</taxon>
        <taxon>Pezizomycotina</taxon>
        <taxon>Eurotiomycetes</taxon>
        <taxon>Eurotiomycetidae</taxon>
        <taxon>Eurotiales</taxon>
        <taxon>Thermoascaceae</taxon>
        <taxon>Paecilomyces</taxon>
    </lineage>
</organism>
<feature type="compositionally biased region" description="Basic and acidic residues" evidence="1">
    <location>
        <begin position="467"/>
        <end position="477"/>
    </location>
</feature>
<proteinExistence type="predicted"/>
<feature type="region of interest" description="Disordered" evidence="1">
    <location>
        <begin position="841"/>
        <end position="985"/>
    </location>
</feature>